<comment type="caution">
    <text evidence="4">Lacks conserved residue(s) required for the propagation of feature annotation.</text>
</comment>
<dbReference type="PANTHER" id="PTHR24185:SF1">
    <property type="entry name" value="CALCIUM-INDEPENDENT PHOSPHOLIPASE A2-GAMMA"/>
    <property type="match status" value="1"/>
</dbReference>
<evidence type="ECO:0000256" key="4">
    <source>
        <dbReference type="PROSITE-ProRule" id="PRU01161"/>
    </source>
</evidence>
<keyword evidence="1" id="KW-0378">Hydrolase</keyword>
<evidence type="ECO:0000259" key="5">
    <source>
        <dbReference type="PROSITE" id="PS51635"/>
    </source>
</evidence>
<evidence type="ECO:0000256" key="3">
    <source>
        <dbReference type="ARBA" id="ARBA00023098"/>
    </source>
</evidence>
<feature type="short sequence motif" description="GXGXXG" evidence="4">
    <location>
        <begin position="465"/>
        <end position="470"/>
    </location>
</feature>
<keyword evidence="3" id="KW-0443">Lipid metabolism</keyword>
<dbReference type="Pfam" id="PF01734">
    <property type="entry name" value="Patatin"/>
    <property type="match status" value="1"/>
</dbReference>
<organism evidence="6 7">
    <name type="scientific">Saccoglossus kowalevskii</name>
    <name type="common">Acorn worm</name>
    <dbReference type="NCBI Taxonomy" id="10224"/>
    <lineage>
        <taxon>Eukaryota</taxon>
        <taxon>Metazoa</taxon>
        <taxon>Hemichordata</taxon>
        <taxon>Enteropneusta</taxon>
        <taxon>Harrimaniidae</taxon>
        <taxon>Saccoglossus</taxon>
    </lineage>
</organism>
<feature type="domain" description="PNPLA" evidence="5">
    <location>
        <begin position="461"/>
        <end position="670"/>
    </location>
</feature>
<dbReference type="Gene3D" id="3.40.1090.10">
    <property type="entry name" value="Cytosolic phospholipase A2 catalytic domain"/>
    <property type="match status" value="1"/>
</dbReference>
<keyword evidence="2" id="KW-0442">Lipid degradation</keyword>
<sequence length="670" mass="75491">MSAYTGILQGKLNPQTFNATKRIMKLPGRLPVHIKRKIQSQTSKQNGYRSYTMLSNSLKANTTYPQRALSVGKKFIQAGSGEWTVKISKLKVTAGQLVCALNQTNDDILKKIIETKQKLPSLPKLKLPSFPRFVLTQRVVNAQNKDVVTCDSKVVQLERKKITMDESFEREEHNLEKAVYDANKELVVYTANISQSPELVRERLGIMKNQRTESNEKKTSEGNNIDVYKKLATFAAHLPNINKLKEINIKKIVKNHVTKETESPVREEYDLETSILNTYLCSRMTTLPEETLQTLDAIQQSSSTQPESQQETVQALDPIQMSTTAHPEPQPVTKKESNKVMKLLSKAVPSSGKGKDKSENAAKSTKIMISQNSIDSKTKALVYSISNAQSEESKLKRVDEFCKHLCAYPEARHLANKMHVLSPLLRHLNSSENDDLQGAVRKALALVGYAEPVKGRGIRILSIDGGGTRGLIAIESLRELEKRCGKPIHEMFDFISCVSSGAVLACLVAFARVSLDDCENLFQTLTKEVFQRSAIVGTGNLVWSHSFYNTDAWIKILKAAHSRSEIALIDTAADPTSPKVRVLFIISVHTMLSDLMPTGTYFRFNPYLSEDIQLDEYRAEKIDLLQHDSKTYLKRNSNKLDAAVNRLTQTKNGYHEWSDWLKTKKHIYYK</sequence>
<keyword evidence="6" id="KW-1185">Reference proteome</keyword>
<gene>
    <name evidence="7" type="primary">LOC102807938</name>
</gene>
<dbReference type="GeneID" id="102807938"/>
<evidence type="ECO:0000256" key="1">
    <source>
        <dbReference type="ARBA" id="ARBA00022801"/>
    </source>
</evidence>
<proteinExistence type="predicted"/>
<evidence type="ECO:0000313" key="6">
    <source>
        <dbReference type="Proteomes" id="UP000694865"/>
    </source>
</evidence>
<accession>A0ABM0MHI1</accession>
<dbReference type="InterPro" id="IPR002641">
    <property type="entry name" value="PNPLA_dom"/>
</dbReference>
<reference evidence="7" key="1">
    <citation type="submission" date="2025-08" db="UniProtKB">
        <authorList>
            <consortium name="RefSeq"/>
        </authorList>
    </citation>
    <scope>IDENTIFICATION</scope>
    <source>
        <tissue evidence="7">Testes</tissue>
    </source>
</reference>
<dbReference type="InterPro" id="IPR016035">
    <property type="entry name" value="Acyl_Trfase/lysoPLipase"/>
</dbReference>
<dbReference type="PROSITE" id="PS51635">
    <property type="entry name" value="PNPLA"/>
    <property type="match status" value="1"/>
</dbReference>
<evidence type="ECO:0000256" key="2">
    <source>
        <dbReference type="ARBA" id="ARBA00022963"/>
    </source>
</evidence>
<dbReference type="Proteomes" id="UP000694865">
    <property type="component" value="Unplaced"/>
</dbReference>
<dbReference type="SUPFAM" id="SSF52151">
    <property type="entry name" value="FabD/lysophospholipase-like"/>
    <property type="match status" value="1"/>
</dbReference>
<name>A0ABM0MHI1_SACKO</name>
<protein>
    <submittedName>
        <fullName evidence="7">Calcium-independent phospholipase A2-gamma-like</fullName>
    </submittedName>
</protein>
<dbReference type="PANTHER" id="PTHR24185">
    <property type="entry name" value="CALCIUM-INDEPENDENT PHOSPHOLIPASE A2-GAMMA"/>
    <property type="match status" value="1"/>
</dbReference>
<dbReference type="RefSeq" id="XP_006819472.1">
    <property type="nucleotide sequence ID" value="XM_006819409.1"/>
</dbReference>
<evidence type="ECO:0000313" key="7">
    <source>
        <dbReference type="RefSeq" id="XP_006819472.1"/>
    </source>
</evidence>